<dbReference type="InterPro" id="IPR035895">
    <property type="entry name" value="HPr-like_sf"/>
</dbReference>
<dbReference type="Gene3D" id="3.30.1340.10">
    <property type="entry name" value="HPr-like"/>
    <property type="match status" value="1"/>
</dbReference>
<dbReference type="InterPro" id="IPR000032">
    <property type="entry name" value="HPr-like"/>
</dbReference>
<sequence>MPVTNRRGLHARAAAKFVNCAERFQSEIFVSR</sequence>
<proteinExistence type="predicted"/>
<feature type="non-terminal residue" evidence="2">
    <location>
        <position position="32"/>
    </location>
</feature>
<dbReference type="Pfam" id="PF00381">
    <property type="entry name" value="PTS-HPr"/>
    <property type="match status" value="1"/>
</dbReference>
<evidence type="ECO:0000313" key="2">
    <source>
        <dbReference type="EMBL" id="SVE57629.1"/>
    </source>
</evidence>
<dbReference type="InterPro" id="IPR001020">
    <property type="entry name" value="PTS_HPr_His_P_site"/>
</dbReference>
<dbReference type="PROSITE" id="PS51350">
    <property type="entry name" value="PTS_HPR_DOM"/>
    <property type="match status" value="1"/>
</dbReference>
<evidence type="ECO:0000259" key="1">
    <source>
        <dbReference type="PROSITE" id="PS51350"/>
    </source>
</evidence>
<protein>
    <recommendedName>
        <fullName evidence="1">HPr domain-containing protein</fullName>
    </recommendedName>
</protein>
<dbReference type="AlphaFoldDB" id="A0A383ELX1"/>
<dbReference type="SUPFAM" id="SSF55594">
    <property type="entry name" value="HPr-like"/>
    <property type="match status" value="1"/>
</dbReference>
<name>A0A383ELX1_9ZZZZ</name>
<dbReference type="PROSITE" id="PS00369">
    <property type="entry name" value="PTS_HPR_HIS"/>
    <property type="match status" value="1"/>
</dbReference>
<feature type="domain" description="HPr" evidence="1">
    <location>
        <begin position="1"/>
        <end position="32"/>
    </location>
</feature>
<reference evidence="2" key="1">
    <citation type="submission" date="2018-05" db="EMBL/GenBank/DDBJ databases">
        <authorList>
            <person name="Lanie J.A."/>
            <person name="Ng W.-L."/>
            <person name="Kazmierczak K.M."/>
            <person name="Andrzejewski T.M."/>
            <person name="Davidsen T.M."/>
            <person name="Wayne K.J."/>
            <person name="Tettelin H."/>
            <person name="Glass J.I."/>
            <person name="Rusch D."/>
            <person name="Podicherti R."/>
            <person name="Tsui H.-C.T."/>
            <person name="Winkler M.E."/>
        </authorList>
    </citation>
    <scope>NUCLEOTIDE SEQUENCE</scope>
</reference>
<organism evidence="2">
    <name type="scientific">marine metagenome</name>
    <dbReference type="NCBI Taxonomy" id="408172"/>
    <lineage>
        <taxon>unclassified sequences</taxon>
        <taxon>metagenomes</taxon>
        <taxon>ecological metagenomes</taxon>
    </lineage>
</organism>
<gene>
    <name evidence="2" type="ORF">METZ01_LOCUS510483</name>
</gene>
<accession>A0A383ELX1</accession>
<dbReference type="EMBL" id="UINC01226937">
    <property type="protein sequence ID" value="SVE57629.1"/>
    <property type="molecule type" value="Genomic_DNA"/>
</dbReference>